<dbReference type="InterPro" id="IPR011010">
    <property type="entry name" value="DNA_brk_join_enz"/>
</dbReference>
<evidence type="ECO:0000259" key="13">
    <source>
        <dbReference type="PROSITE" id="PS51900"/>
    </source>
</evidence>
<feature type="active site" description="O-(3'-phospho-DNA)-tyrosine intermediate" evidence="10">
    <location>
        <position position="281"/>
    </location>
</feature>
<comment type="caution">
    <text evidence="14">The sequence shown here is derived from an EMBL/GenBank/DDBJ whole genome shotgun (WGS) entry which is preliminary data.</text>
</comment>
<dbReference type="GO" id="GO:0007059">
    <property type="term" value="P:chromosome segregation"/>
    <property type="evidence" value="ECO:0007669"/>
    <property type="project" value="UniProtKB-UniRule"/>
</dbReference>
<evidence type="ECO:0000256" key="11">
    <source>
        <dbReference type="NCBIfam" id="TIGR02224"/>
    </source>
</evidence>
<keyword evidence="4 10" id="KW-0132">Cell division</keyword>
<evidence type="ECO:0000256" key="9">
    <source>
        <dbReference type="ARBA" id="ARBA00023306"/>
    </source>
</evidence>
<dbReference type="EMBL" id="QVTD01000006">
    <property type="protein sequence ID" value="RFU63291.1"/>
    <property type="molecule type" value="Genomic_DNA"/>
</dbReference>
<dbReference type="Gene3D" id="1.10.150.130">
    <property type="match status" value="1"/>
</dbReference>
<dbReference type="CDD" id="cd00798">
    <property type="entry name" value="INT_XerDC_C"/>
    <property type="match status" value="1"/>
</dbReference>
<dbReference type="GO" id="GO:0009037">
    <property type="term" value="F:tyrosine-based site-specific recombinase activity"/>
    <property type="evidence" value="ECO:0007669"/>
    <property type="project" value="UniProtKB-UniRule"/>
</dbReference>
<keyword evidence="5 10" id="KW-0159">Chromosome partition</keyword>
<name>A0A372LCH2_9BACI</name>
<feature type="active site" evidence="10">
    <location>
        <position position="249"/>
    </location>
</feature>
<dbReference type="RefSeq" id="WP_117322661.1">
    <property type="nucleotide sequence ID" value="NZ_QVTD01000006.1"/>
</dbReference>
<dbReference type="NCBIfam" id="NF001399">
    <property type="entry name" value="PRK00283.1"/>
    <property type="match status" value="1"/>
</dbReference>
<dbReference type="Proteomes" id="UP000262939">
    <property type="component" value="Unassembled WGS sequence"/>
</dbReference>
<evidence type="ECO:0000256" key="5">
    <source>
        <dbReference type="ARBA" id="ARBA00022829"/>
    </source>
</evidence>
<dbReference type="PANTHER" id="PTHR30349">
    <property type="entry name" value="PHAGE INTEGRASE-RELATED"/>
    <property type="match status" value="1"/>
</dbReference>
<evidence type="ECO:0000256" key="10">
    <source>
        <dbReference type="HAMAP-Rule" id="MF_01808"/>
    </source>
</evidence>
<keyword evidence="8 10" id="KW-0233">DNA recombination</keyword>
<accession>A0A372LCH2</accession>
<dbReference type="InterPro" id="IPR011931">
    <property type="entry name" value="Recomb_XerC"/>
</dbReference>
<feature type="domain" description="Core-binding (CB)" evidence="13">
    <location>
        <begin position="2"/>
        <end position="88"/>
    </location>
</feature>
<proteinExistence type="inferred from homology"/>
<dbReference type="SUPFAM" id="SSF47823">
    <property type="entry name" value="lambda integrase-like, N-terminal domain"/>
    <property type="match status" value="1"/>
</dbReference>
<evidence type="ECO:0000256" key="7">
    <source>
        <dbReference type="ARBA" id="ARBA00023125"/>
    </source>
</evidence>
<dbReference type="HAMAP" id="MF_01808">
    <property type="entry name" value="Recomb_XerC_XerD"/>
    <property type="match status" value="1"/>
</dbReference>
<dbReference type="NCBIfam" id="NF040815">
    <property type="entry name" value="recomb_XerA_Arch"/>
    <property type="match status" value="1"/>
</dbReference>
<evidence type="ECO:0000256" key="8">
    <source>
        <dbReference type="ARBA" id="ARBA00023172"/>
    </source>
</evidence>
<keyword evidence="15" id="KW-1185">Reference proteome</keyword>
<dbReference type="PANTHER" id="PTHR30349:SF77">
    <property type="entry name" value="TYROSINE RECOMBINASE XERC"/>
    <property type="match status" value="1"/>
</dbReference>
<evidence type="ECO:0000256" key="6">
    <source>
        <dbReference type="ARBA" id="ARBA00022908"/>
    </source>
</evidence>
<evidence type="ECO:0000259" key="12">
    <source>
        <dbReference type="PROSITE" id="PS51898"/>
    </source>
</evidence>
<feature type="active site" evidence="10">
    <location>
        <position position="173"/>
    </location>
</feature>
<dbReference type="GO" id="GO:0006313">
    <property type="term" value="P:DNA transposition"/>
    <property type="evidence" value="ECO:0007669"/>
    <property type="project" value="UniProtKB-UniRule"/>
</dbReference>
<evidence type="ECO:0000313" key="14">
    <source>
        <dbReference type="EMBL" id="RFU63291.1"/>
    </source>
</evidence>
<dbReference type="AlphaFoldDB" id="A0A372LCH2"/>
<feature type="domain" description="Tyr recombinase" evidence="12">
    <location>
        <begin position="109"/>
        <end position="294"/>
    </location>
</feature>
<dbReference type="InterPro" id="IPR002104">
    <property type="entry name" value="Integrase_catalytic"/>
</dbReference>
<dbReference type="OrthoDB" id="9801717at2"/>
<feature type="active site" evidence="10">
    <location>
        <position position="149"/>
    </location>
</feature>
<keyword evidence="6 10" id="KW-0229">DNA integration</keyword>
<dbReference type="Pfam" id="PF00589">
    <property type="entry name" value="Phage_integrase"/>
    <property type="match status" value="1"/>
</dbReference>
<evidence type="ECO:0000256" key="3">
    <source>
        <dbReference type="ARBA" id="ARBA00022490"/>
    </source>
</evidence>
<evidence type="ECO:0000256" key="2">
    <source>
        <dbReference type="ARBA" id="ARBA00006657"/>
    </source>
</evidence>
<dbReference type="NCBIfam" id="TIGR02224">
    <property type="entry name" value="recomb_XerC"/>
    <property type="match status" value="1"/>
</dbReference>
<sequence>MEEQSLSLQQFFEYLQIEKNCSQYTIDNYSKDIREFSLFTSEQGIEGLQAVQYSDARLYLTVLYGRGLSKRSVARKTSCLRSFYKFMMREGMAKENPFALVSLPKKDQMLPRFMYEEEMNKLFSSLDKDTPLGLRDSALLELLYATGIRVSECCSIKMEDIDFSLGTVLIHGKGKKDRYVPFGSFAKDAIQCYIKEGRDALYDSAKNGHSHLFVNFRGDALTPRGVSYILNGLIKKAASEGTLHPHMLRHSFATHLLNNGADLRTVQELLGHSKISSTQIYTHVTKDQLKKVYNATHPRA</sequence>
<reference evidence="14 15" key="1">
    <citation type="submission" date="2018-08" db="EMBL/GenBank/DDBJ databases">
        <title>Bacillus chawlae sp. nov., Bacillus glennii sp. nov., and Bacillus saganii sp. nov. Isolated from the Vehicle Assembly Building at Kennedy Space Center where the Viking Spacecraft were Assembled.</title>
        <authorList>
            <person name="Seuylemezian A."/>
            <person name="Vaishampayan P."/>
        </authorList>
    </citation>
    <scope>NUCLEOTIDE SEQUENCE [LARGE SCALE GENOMIC DNA]</scope>
    <source>
        <strain evidence="14 15">V44-8</strain>
    </source>
</reference>
<dbReference type="GO" id="GO:0005737">
    <property type="term" value="C:cytoplasm"/>
    <property type="evidence" value="ECO:0007669"/>
    <property type="project" value="UniProtKB-SubCell"/>
</dbReference>
<dbReference type="InterPro" id="IPR050090">
    <property type="entry name" value="Tyrosine_recombinase_XerCD"/>
</dbReference>
<dbReference type="InterPro" id="IPR044068">
    <property type="entry name" value="CB"/>
</dbReference>
<dbReference type="InterPro" id="IPR004107">
    <property type="entry name" value="Integrase_SAM-like_N"/>
</dbReference>
<evidence type="ECO:0000256" key="1">
    <source>
        <dbReference type="ARBA" id="ARBA00004496"/>
    </source>
</evidence>
<comment type="similarity">
    <text evidence="2 10">Belongs to the 'phage' integrase family. XerC subfamily.</text>
</comment>
<keyword evidence="3 10" id="KW-0963">Cytoplasm</keyword>
<comment type="subcellular location">
    <subcellularLocation>
        <location evidence="1 10">Cytoplasm</location>
    </subcellularLocation>
</comment>
<keyword evidence="9 10" id="KW-0131">Cell cycle</keyword>
<gene>
    <name evidence="10 14" type="primary">xerC</name>
    <name evidence="14" type="ORF">D0466_11145</name>
</gene>
<feature type="active site" evidence="10">
    <location>
        <position position="246"/>
    </location>
</feature>
<dbReference type="InterPro" id="IPR010998">
    <property type="entry name" value="Integrase_recombinase_N"/>
</dbReference>
<keyword evidence="7 10" id="KW-0238">DNA-binding</keyword>
<dbReference type="Gene3D" id="1.10.443.10">
    <property type="entry name" value="Intergrase catalytic core"/>
    <property type="match status" value="1"/>
</dbReference>
<dbReference type="InterPro" id="IPR013762">
    <property type="entry name" value="Integrase-like_cat_sf"/>
</dbReference>
<dbReference type="Pfam" id="PF02899">
    <property type="entry name" value="Phage_int_SAM_1"/>
    <property type="match status" value="1"/>
</dbReference>
<dbReference type="PROSITE" id="PS51900">
    <property type="entry name" value="CB"/>
    <property type="match status" value="1"/>
</dbReference>
<feature type="active site" evidence="10">
    <location>
        <position position="272"/>
    </location>
</feature>
<dbReference type="PROSITE" id="PS51898">
    <property type="entry name" value="TYR_RECOMBINASE"/>
    <property type="match status" value="1"/>
</dbReference>
<protein>
    <recommendedName>
        <fullName evidence="10 11">Tyrosine recombinase XerC</fullName>
    </recommendedName>
</protein>
<organism evidence="14 15">
    <name type="scientific">Peribacillus glennii</name>
    <dbReference type="NCBI Taxonomy" id="2303991"/>
    <lineage>
        <taxon>Bacteria</taxon>
        <taxon>Bacillati</taxon>
        <taxon>Bacillota</taxon>
        <taxon>Bacilli</taxon>
        <taxon>Bacillales</taxon>
        <taxon>Bacillaceae</taxon>
        <taxon>Peribacillus</taxon>
    </lineage>
</organism>
<dbReference type="GO" id="GO:0051301">
    <property type="term" value="P:cell division"/>
    <property type="evidence" value="ECO:0007669"/>
    <property type="project" value="UniProtKB-UniRule"/>
</dbReference>
<dbReference type="GO" id="GO:0003677">
    <property type="term" value="F:DNA binding"/>
    <property type="evidence" value="ECO:0007669"/>
    <property type="project" value="UniProtKB-UniRule"/>
</dbReference>
<comment type="function">
    <text evidence="10">Site-specific tyrosine recombinase, which acts by catalyzing the cutting and rejoining of the recombining DNA molecules. The XerC-XerD complex is essential to convert dimers of the bacterial chromosome into monomers to permit their segregation at cell division. It also contributes to the segregational stability of plasmids.</text>
</comment>
<dbReference type="InterPro" id="IPR023009">
    <property type="entry name" value="Tyrosine_recombinase_XerC/XerD"/>
</dbReference>
<comment type="subunit">
    <text evidence="10">Forms a cyclic heterotetrameric complex composed of two molecules of XerC and two molecules of XerD.</text>
</comment>
<evidence type="ECO:0000313" key="15">
    <source>
        <dbReference type="Proteomes" id="UP000262939"/>
    </source>
</evidence>
<evidence type="ECO:0000256" key="4">
    <source>
        <dbReference type="ARBA" id="ARBA00022618"/>
    </source>
</evidence>
<dbReference type="SUPFAM" id="SSF56349">
    <property type="entry name" value="DNA breaking-rejoining enzymes"/>
    <property type="match status" value="1"/>
</dbReference>